<feature type="transmembrane region" description="Helical" evidence="1">
    <location>
        <begin position="327"/>
        <end position="347"/>
    </location>
</feature>
<feature type="transmembrane region" description="Helical" evidence="1">
    <location>
        <begin position="44"/>
        <end position="62"/>
    </location>
</feature>
<dbReference type="RefSeq" id="WP_216926421.1">
    <property type="nucleotide sequence ID" value="NZ_JAHOPC010000013.1"/>
</dbReference>
<protein>
    <submittedName>
        <fullName evidence="4">Acyltransferase</fullName>
    </submittedName>
</protein>
<feature type="transmembrane region" description="Helical" evidence="1">
    <location>
        <begin position="263"/>
        <end position="283"/>
    </location>
</feature>
<dbReference type="Proteomes" id="UP000824166">
    <property type="component" value="Unassembled WGS sequence"/>
</dbReference>
<keyword evidence="5" id="KW-1185">Reference proteome</keyword>
<feature type="domain" description="SGNH" evidence="3">
    <location>
        <begin position="413"/>
        <end position="647"/>
    </location>
</feature>
<dbReference type="PANTHER" id="PTHR23028:SF53">
    <property type="entry name" value="ACYL_TRANSF_3 DOMAIN-CONTAINING PROTEIN"/>
    <property type="match status" value="1"/>
</dbReference>
<sequence length="664" mass="71089">MPSALNSPHRSTFRNDIAGLRTIAILSVVLVHAGVSWIPGGFVGVDVFFVISGFLITGQLLRDYEATGRIHLKDFWARRARRLLPALAFVALTVLAVSPFIFSPLELKELASQSGAAVLSVSNMLFAFQAADYFGHEVQESPFLHTWSLGVEEQFYLALPLLLVIVFWAARRLGWNTRRATLLTLLSCLAVSFAASAALTPVHPFWAFYTIPTRAWEFAVGGVLAIGIGTMNLSRTTAAVVAATGMAAILASCLFVGDDQPFPGTVAAVPVAGALMVILGGSTPNPISGLFGAKSMVWVGERSYSWYLWHWPAVVLVSVGVEVHSVWLGLAASVLALGMAHLTFLWVESPIRVWRALRANNRTTYIAMSGALVVCILASAGIYTGGSLASTTLENRTWLAVREQDAPMACPERRKAHSGIAYCVSGSTDALTTVMVIGDSHAAQWVPTLSKVGTEEGFRVVIRALDACPAANLTVLAHGAVNSDCDSFHRETEALIYELQPEVVLTANSNSYVGQIPDSSGHVKSVDTQSRLWQAGFASVIEAALAAGAVPAVIEDTPRPGGDAGVCVTRPGGTEQGCSPTRFKAFEDIMALRDAERAVQQEWTISHVLNFDDHLCPADTCLISDGGIPVFTDSNHLSQVWAAAQEPKIKAFILAAVKPLIRTP</sequence>
<dbReference type="Pfam" id="PF19040">
    <property type="entry name" value="SGNH"/>
    <property type="match status" value="1"/>
</dbReference>
<feature type="transmembrane region" description="Helical" evidence="1">
    <location>
        <begin position="83"/>
        <end position="102"/>
    </location>
</feature>
<evidence type="ECO:0000313" key="4">
    <source>
        <dbReference type="EMBL" id="MBU8868300.1"/>
    </source>
</evidence>
<feature type="transmembrane region" description="Helical" evidence="1">
    <location>
        <begin position="206"/>
        <end position="226"/>
    </location>
</feature>
<dbReference type="PANTHER" id="PTHR23028">
    <property type="entry name" value="ACETYLTRANSFERASE"/>
    <property type="match status" value="1"/>
</dbReference>
<gene>
    <name evidence="4" type="ORF">KSW38_18570</name>
</gene>
<name>A0ABS6IA64_9MICC</name>
<dbReference type="InterPro" id="IPR043968">
    <property type="entry name" value="SGNH"/>
</dbReference>
<evidence type="ECO:0000259" key="2">
    <source>
        <dbReference type="Pfam" id="PF01757"/>
    </source>
</evidence>
<keyword evidence="4" id="KW-0012">Acyltransferase</keyword>
<dbReference type="EMBL" id="JAHOPC010000013">
    <property type="protein sequence ID" value="MBU8868300.1"/>
    <property type="molecule type" value="Genomic_DNA"/>
</dbReference>
<keyword evidence="4" id="KW-0808">Transferase</keyword>
<dbReference type="InterPro" id="IPR002656">
    <property type="entry name" value="Acyl_transf_3_dom"/>
</dbReference>
<feature type="transmembrane region" description="Helical" evidence="1">
    <location>
        <begin position="20"/>
        <end position="38"/>
    </location>
</feature>
<comment type="caution">
    <text evidence="4">The sequence shown here is derived from an EMBL/GenBank/DDBJ whole genome shotgun (WGS) entry which is preliminary data.</text>
</comment>
<evidence type="ECO:0000259" key="3">
    <source>
        <dbReference type="Pfam" id="PF19040"/>
    </source>
</evidence>
<evidence type="ECO:0000256" key="1">
    <source>
        <dbReference type="SAM" id="Phobius"/>
    </source>
</evidence>
<feature type="transmembrane region" description="Helical" evidence="1">
    <location>
        <begin position="304"/>
        <end position="321"/>
    </location>
</feature>
<evidence type="ECO:0000313" key="5">
    <source>
        <dbReference type="Proteomes" id="UP000824166"/>
    </source>
</evidence>
<keyword evidence="1" id="KW-0472">Membrane</keyword>
<feature type="domain" description="Acyltransferase 3" evidence="2">
    <location>
        <begin position="16"/>
        <end position="337"/>
    </location>
</feature>
<dbReference type="GO" id="GO:0016746">
    <property type="term" value="F:acyltransferase activity"/>
    <property type="evidence" value="ECO:0007669"/>
    <property type="project" value="UniProtKB-KW"/>
</dbReference>
<feature type="transmembrane region" description="Helical" evidence="1">
    <location>
        <begin position="367"/>
        <end position="386"/>
    </location>
</feature>
<proteinExistence type="predicted"/>
<organism evidence="4 5">
    <name type="scientific">Paenarthrobacter aromaticivorans</name>
    <dbReference type="NCBI Taxonomy" id="2849150"/>
    <lineage>
        <taxon>Bacteria</taxon>
        <taxon>Bacillati</taxon>
        <taxon>Actinomycetota</taxon>
        <taxon>Actinomycetes</taxon>
        <taxon>Micrococcales</taxon>
        <taxon>Micrococcaceae</taxon>
        <taxon>Paenarthrobacter</taxon>
    </lineage>
</organism>
<reference evidence="4 5" key="1">
    <citation type="submission" date="2021-06" db="EMBL/GenBank/DDBJ databases">
        <authorList>
            <person name="Jeong J.W."/>
        </authorList>
    </citation>
    <scope>NUCLEOTIDE SEQUENCE [LARGE SCALE GENOMIC DNA]</scope>
    <source>
        <strain evidence="4 5">MMS21-TAE1-1</strain>
    </source>
</reference>
<keyword evidence="1" id="KW-1133">Transmembrane helix</keyword>
<dbReference type="InterPro" id="IPR050879">
    <property type="entry name" value="Acyltransferase_3"/>
</dbReference>
<dbReference type="Pfam" id="PF01757">
    <property type="entry name" value="Acyl_transf_3"/>
    <property type="match status" value="1"/>
</dbReference>
<keyword evidence="1" id="KW-0812">Transmembrane</keyword>
<accession>A0ABS6IA64</accession>
<feature type="transmembrane region" description="Helical" evidence="1">
    <location>
        <begin position="154"/>
        <end position="170"/>
    </location>
</feature>
<feature type="transmembrane region" description="Helical" evidence="1">
    <location>
        <begin position="182"/>
        <end position="200"/>
    </location>
</feature>
<feature type="transmembrane region" description="Helical" evidence="1">
    <location>
        <begin position="238"/>
        <end position="257"/>
    </location>
</feature>